<dbReference type="AlphaFoldDB" id="A0A5B6V923"/>
<keyword evidence="8" id="KW-1185">Reference proteome</keyword>
<proteinExistence type="predicted"/>
<dbReference type="SMART" id="SM00338">
    <property type="entry name" value="BRLZ"/>
    <property type="match status" value="1"/>
</dbReference>
<dbReference type="InterPro" id="IPR019557">
    <property type="entry name" value="AminoTfrase-like_pln_mobile"/>
</dbReference>
<dbReference type="SUPFAM" id="SSF57959">
    <property type="entry name" value="Leucine zipper domain"/>
    <property type="match status" value="1"/>
</dbReference>
<dbReference type="PANTHER" id="PTHR22952">
    <property type="entry name" value="CAMP-RESPONSE ELEMENT BINDING PROTEIN-RELATED"/>
    <property type="match status" value="1"/>
</dbReference>
<name>A0A5B6V923_9ROSI</name>
<keyword evidence="4" id="KW-0175">Coiled coil</keyword>
<evidence type="ECO:0000259" key="6">
    <source>
        <dbReference type="PROSITE" id="PS50217"/>
    </source>
</evidence>
<feature type="region of interest" description="Disordered" evidence="5">
    <location>
        <begin position="83"/>
        <end position="120"/>
    </location>
</feature>
<dbReference type="FunFam" id="1.20.5.170:FF:000036">
    <property type="entry name" value="ABSCISIC ACID-INSENSITIVE 5-like protein 2"/>
    <property type="match status" value="1"/>
</dbReference>
<dbReference type="GO" id="GO:0003700">
    <property type="term" value="F:DNA-binding transcription factor activity"/>
    <property type="evidence" value="ECO:0007669"/>
    <property type="project" value="InterPro"/>
</dbReference>
<dbReference type="InterPro" id="IPR004827">
    <property type="entry name" value="bZIP"/>
</dbReference>
<dbReference type="GO" id="GO:0045893">
    <property type="term" value="P:positive regulation of DNA-templated transcription"/>
    <property type="evidence" value="ECO:0007669"/>
    <property type="project" value="InterPro"/>
</dbReference>
<dbReference type="OrthoDB" id="644067at2759"/>
<dbReference type="EMBL" id="SMMG02000007">
    <property type="protein sequence ID" value="KAA3465446.1"/>
    <property type="molecule type" value="Genomic_DNA"/>
</dbReference>
<dbReference type="CDD" id="cd14707">
    <property type="entry name" value="bZIP_plant_BZIP46"/>
    <property type="match status" value="1"/>
</dbReference>
<dbReference type="Gene3D" id="1.20.5.170">
    <property type="match status" value="1"/>
</dbReference>
<keyword evidence="3" id="KW-0539">Nucleus</keyword>
<evidence type="ECO:0000256" key="1">
    <source>
        <dbReference type="ARBA" id="ARBA00004123"/>
    </source>
</evidence>
<evidence type="ECO:0000313" key="8">
    <source>
        <dbReference type="Proteomes" id="UP000325315"/>
    </source>
</evidence>
<evidence type="ECO:0000256" key="2">
    <source>
        <dbReference type="ARBA" id="ARBA00023125"/>
    </source>
</evidence>
<comment type="subcellular location">
    <subcellularLocation>
        <location evidence="1">Nucleus</location>
    </subcellularLocation>
</comment>
<comment type="caution">
    <text evidence="7">The sequence shown here is derived from an EMBL/GenBank/DDBJ whole genome shotgun (WGS) entry which is preliminary data.</text>
</comment>
<reference evidence="8" key="1">
    <citation type="journal article" date="2019" name="Plant Biotechnol. J.">
        <title>Genome sequencing of the Australian wild diploid species Gossypium australe highlights disease resistance and delayed gland morphogenesis.</title>
        <authorList>
            <person name="Cai Y."/>
            <person name="Cai X."/>
            <person name="Wang Q."/>
            <person name="Wang P."/>
            <person name="Zhang Y."/>
            <person name="Cai C."/>
            <person name="Xu Y."/>
            <person name="Wang K."/>
            <person name="Zhou Z."/>
            <person name="Wang C."/>
            <person name="Geng S."/>
            <person name="Li B."/>
            <person name="Dong Q."/>
            <person name="Hou Y."/>
            <person name="Wang H."/>
            <person name="Ai P."/>
            <person name="Liu Z."/>
            <person name="Yi F."/>
            <person name="Sun M."/>
            <person name="An G."/>
            <person name="Cheng J."/>
            <person name="Zhang Y."/>
            <person name="Shi Q."/>
            <person name="Xie Y."/>
            <person name="Shi X."/>
            <person name="Chang Y."/>
            <person name="Huang F."/>
            <person name="Chen Y."/>
            <person name="Hong S."/>
            <person name="Mi L."/>
            <person name="Sun Q."/>
            <person name="Zhang L."/>
            <person name="Zhou B."/>
            <person name="Peng R."/>
            <person name="Zhang X."/>
            <person name="Liu F."/>
        </authorList>
    </citation>
    <scope>NUCLEOTIDE SEQUENCE [LARGE SCALE GENOMIC DNA]</scope>
    <source>
        <strain evidence="8">cv. PA1801</strain>
    </source>
</reference>
<dbReference type="InterPro" id="IPR046347">
    <property type="entry name" value="bZIP_sf"/>
</dbReference>
<evidence type="ECO:0000256" key="5">
    <source>
        <dbReference type="SAM" id="MobiDB-lite"/>
    </source>
</evidence>
<protein>
    <submittedName>
        <fullName evidence="7">ABSCISIC ACID-INSENSITIVE 5-like protein 4</fullName>
    </submittedName>
</protein>
<dbReference type="PROSITE" id="PS50217">
    <property type="entry name" value="BZIP"/>
    <property type="match status" value="1"/>
</dbReference>
<feature type="domain" description="BZIP" evidence="6">
    <location>
        <begin position="248"/>
        <end position="299"/>
    </location>
</feature>
<dbReference type="PROSITE" id="PS00036">
    <property type="entry name" value="BZIP_BASIC"/>
    <property type="match status" value="1"/>
</dbReference>
<dbReference type="Pfam" id="PF00170">
    <property type="entry name" value="bZIP_1"/>
    <property type="match status" value="1"/>
</dbReference>
<evidence type="ECO:0000256" key="3">
    <source>
        <dbReference type="ARBA" id="ARBA00023242"/>
    </source>
</evidence>
<dbReference type="PANTHER" id="PTHR22952:SF392">
    <property type="entry name" value="BZIP TRANSCRIPTION FACTOR 12"/>
    <property type="match status" value="1"/>
</dbReference>
<evidence type="ECO:0000256" key="4">
    <source>
        <dbReference type="SAM" id="Coils"/>
    </source>
</evidence>
<dbReference type="InterPro" id="IPR043452">
    <property type="entry name" value="BZIP46-like"/>
</dbReference>
<evidence type="ECO:0000313" key="7">
    <source>
        <dbReference type="EMBL" id="KAA3465446.1"/>
    </source>
</evidence>
<sequence length="428" mass="47146">MLPFLVHALGFQQRVLCTEIRRTKIHCEQRSGEKAVKYPGGRVMASSKVITTTSQTNPDLPRQPSLCPSLSTLLADFQNQQNNQNQSQNGLGSMNMDDLLKNICSSPPPPPPTSDAHPQFAGVSISREGSFSLPKDVANKSVDEVWKDIVVGGDDQRQGNPPVGMTLEDFLTKAGAVREEDVRGVVNQVGVGAGVYPVDPAVINGGGNHFSAFGNSGGVDHQRLVAVAGGGARGKRRAVEAPPLDKATQQKQRRMIKNRESAARSRERKQAYTVELESLVAQLEEEKARLLREEAELNKARFKQLMENLVPVVEKRRPPRVLRRVHSMQCYFPDRRVLPYLNIAGFGVVAYIQISELRVDLISALVERWYLETHTFHLPYGEVTITLQDVVVQLGLSINGKAVTGLGRVPDPWGTCTRLLGRVPPNND</sequence>
<dbReference type="Proteomes" id="UP000325315">
    <property type="component" value="Unassembled WGS sequence"/>
</dbReference>
<keyword evidence="2" id="KW-0238">DNA-binding</keyword>
<accession>A0A5B6V923</accession>
<dbReference type="Pfam" id="PF10536">
    <property type="entry name" value="PMD"/>
    <property type="match status" value="1"/>
</dbReference>
<organism evidence="7 8">
    <name type="scientific">Gossypium australe</name>
    <dbReference type="NCBI Taxonomy" id="47621"/>
    <lineage>
        <taxon>Eukaryota</taxon>
        <taxon>Viridiplantae</taxon>
        <taxon>Streptophyta</taxon>
        <taxon>Embryophyta</taxon>
        <taxon>Tracheophyta</taxon>
        <taxon>Spermatophyta</taxon>
        <taxon>Magnoliopsida</taxon>
        <taxon>eudicotyledons</taxon>
        <taxon>Gunneridae</taxon>
        <taxon>Pentapetalae</taxon>
        <taxon>rosids</taxon>
        <taxon>malvids</taxon>
        <taxon>Malvales</taxon>
        <taxon>Malvaceae</taxon>
        <taxon>Malvoideae</taxon>
        <taxon>Gossypium</taxon>
    </lineage>
</organism>
<feature type="coiled-coil region" evidence="4">
    <location>
        <begin position="269"/>
        <end position="303"/>
    </location>
</feature>
<gene>
    <name evidence="7" type="ORF">EPI10_000607</name>
</gene>
<dbReference type="GO" id="GO:0003677">
    <property type="term" value="F:DNA binding"/>
    <property type="evidence" value="ECO:0007669"/>
    <property type="project" value="UniProtKB-KW"/>
</dbReference>
<dbReference type="GO" id="GO:0005634">
    <property type="term" value="C:nucleus"/>
    <property type="evidence" value="ECO:0007669"/>
    <property type="project" value="UniProtKB-SubCell"/>
</dbReference>